<evidence type="ECO:0000313" key="3">
    <source>
        <dbReference type="Proteomes" id="UP000294003"/>
    </source>
</evidence>
<organism evidence="2 3">
    <name type="scientific">Monosporascus cannonballus</name>
    <dbReference type="NCBI Taxonomy" id="155416"/>
    <lineage>
        <taxon>Eukaryota</taxon>
        <taxon>Fungi</taxon>
        <taxon>Dikarya</taxon>
        <taxon>Ascomycota</taxon>
        <taxon>Pezizomycotina</taxon>
        <taxon>Sordariomycetes</taxon>
        <taxon>Xylariomycetidae</taxon>
        <taxon>Xylariales</taxon>
        <taxon>Xylariales incertae sedis</taxon>
        <taxon>Monosporascus</taxon>
    </lineage>
</organism>
<name>A0ABY0HCP3_9PEZI</name>
<dbReference type="Pfam" id="PF11807">
    <property type="entry name" value="UstYa"/>
    <property type="match status" value="1"/>
</dbReference>
<evidence type="ECO:0000313" key="2">
    <source>
        <dbReference type="EMBL" id="RYO90038.1"/>
    </source>
</evidence>
<reference evidence="2 3" key="1">
    <citation type="submission" date="2018-06" db="EMBL/GenBank/DDBJ databases">
        <title>Complete Genomes of Monosporascus.</title>
        <authorList>
            <person name="Robinson A.J."/>
            <person name="Natvig D.O."/>
        </authorList>
    </citation>
    <scope>NUCLEOTIDE SEQUENCE [LARGE SCALE GENOMIC DNA]</scope>
    <source>
        <strain evidence="2 3">CBS 609.92</strain>
    </source>
</reference>
<dbReference type="Proteomes" id="UP000294003">
    <property type="component" value="Unassembled WGS sequence"/>
</dbReference>
<comment type="caution">
    <text evidence="2">The sequence shown here is derived from an EMBL/GenBank/DDBJ whole genome shotgun (WGS) entry which is preliminary data.</text>
</comment>
<protein>
    <submittedName>
        <fullName evidence="2">Uncharacterized protein</fullName>
    </submittedName>
</protein>
<dbReference type="EMBL" id="QJNS01000062">
    <property type="protein sequence ID" value="RYO90038.1"/>
    <property type="molecule type" value="Genomic_DNA"/>
</dbReference>
<keyword evidence="3" id="KW-1185">Reference proteome</keyword>
<comment type="similarity">
    <text evidence="1">Belongs to the ustYa family.</text>
</comment>
<accession>A0ABY0HCP3</accession>
<gene>
    <name evidence="2" type="ORF">DL762_002883</name>
</gene>
<dbReference type="InterPro" id="IPR021765">
    <property type="entry name" value="UstYa-like"/>
</dbReference>
<sequence>MTREAKHVDHCIECIHESLMCQPGLPIVTSSWINNTAQHKDESEYYPTNFDISTHMGANWEALGSWSGLRMFDLFQVDLLQIPKPESRPPDSADE</sequence>
<evidence type="ECO:0000256" key="1">
    <source>
        <dbReference type="ARBA" id="ARBA00035112"/>
    </source>
</evidence>
<proteinExistence type="inferred from homology"/>